<feature type="binding site" evidence="9">
    <location>
        <position position="75"/>
    </location>
    <ligand>
        <name>Mg(2+)</name>
        <dbReference type="ChEBI" id="CHEBI:18420"/>
    </ligand>
</feature>
<reference evidence="13 14" key="2">
    <citation type="journal article" date="2012" name="Stand. Genomic Sci.">
        <title>Complete Genome Sequence of Clostridium clariflavum DSM 19732.</title>
        <authorList>
            <person name="Izquierdo J.A."/>
            <person name="Goodwin L."/>
            <person name="Davenport K.W."/>
            <person name="Teshima H."/>
            <person name="Bruce D."/>
            <person name="Detter C."/>
            <person name="Tapia R."/>
            <person name="Han S."/>
            <person name="Land M."/>
            <person name="Hauser L."/>
            <person name="Jeffries C.D."/>
            <person name="Han J."/>
            <person name="Pitluck S."/>
            <person name="Nolan M."/>
            <person name="Chen A."/>
            <person name="Huntemann M."/>
            <person name="Mavromatis K."/>
            <person name="Mikhailova N."/>
            <person name="Liolios K."/>
            <person name="Woyke T."/>
            <person name="Lynd L.R."/>
        </authorList>
    </citation>
    <scope>NUCLEOTIDE SEQUENCE [LARGE SCALE GENOMIC DNA]</scope>
    <source>
        <strain evidence="14">DSM 19732 / NBRC 101661 / EBR45</strain>
    </source>
</reference>
<dbReference type="OrthoDB" id="9812206at2"/>
<evidence type="ECO:0000256" key="5">
    <source>
        <dbReference type="ARBA" id="ARBA00022977"/>
    </source>
</evidence>
<feature type="binding site" evidence="9">
    <location>
        <position position="74"/>
    </location>
    <ligand>
        <name>4-amino-2-methyl-5-(diphosphooxymethyl)pyrimidine</name>
        <dbReference type="ChEBI" id="CHEBI:57841"/>
    </ligand>
</feature>
<dbReference type="InterPro" id="IPR034291">
    <property type="entry name" value="TMP_synthase"/>
</dbReference>
<comment type="catalytic activity">
    <reaction evidence="8 9 10">
        <text>2-[(2R,5Z)-2-carboxy-4-methylthiazol-5(2H)-ylidene]ethyl phosphate + 4-amino-2-methyl-5-(diphosphooxymethyl)pyrimidine + 2 H(+) = thiamine phosphate + CO2 + diphosphate</text>
        <dbReference type="Rhea" id="RHEA:47844"/>
        <dbReference type="ChEBI" id="CHEBI:15378"/>
        <dbReference type="ChEBI" id="CHEBI:16526"/>
        <dbReference type="ChEBI" id="CHEBI:33019"/>
        <dbReference type="ChEBI" id="CHEBI:37575"/>
        <dbReference type="ChEBI" id="CHEBI:57841"/>
        <dbReference type="ChEBI" id="CHEBI:62899"/>
        <dbReference type="EC" id="2.5.1.3"/>
    </reaction>
</comment>
<evidence type="ECO:0000313" key="14">
    <source>
        <dbReference type="Proteomes" id="UP000005435"/>
    </source>
</evidence>
<evidence type="ECO:0000256" key="6">
    <source>
        <dbReference type="ARBA" id="ARBA00047334"/>
    </source>
</evidence>
<dbReference type="UniPathway" id="UPA00060">
    <property type="reaction ID" value="UER00141"/>
</dbReference>
<dbReference type="STRING" id="720554.Clocl_2543"/>
<comment type="function">
    <text evidence="9">Condenses 4-methyl-5-(beta-hydroxyethyl)thiazole monophosphate (THZ-P) and 2-methyl-4-amino-5-hydroxymethyl pyrimidine pyrophosphate (HMP-PP) to form thiamine monophosphate (TMP).</text>
</comment>
<dbReference type="HOGENOM" id="CLU_018272_3_2_9"/>
<evidence type="ECO:0000313" key="13">
    <source>
        <dbReference type="EMBL" id="AEV69113.1"/>
    </source>
</evidence>
<dbReference type="InterPro" id="IPR022998">
    <property type="entry name" value="ThiamineP_synth_TenI"/>
</dbReference>
<dbReference type="InterPro" id="IPR036206">
    <property type="entry name" value="ThiamineP_synth_sf"/>
</dbReference>
<feature type="binding site" evidence="9">
    <location>
        <begin position="42"/>
        <end position="46"/>
    </location>
    <ligand>
        <name>4-amino-2-methyl-5-(diphosphooxymethyl)pyrimidine</name>
        <dbReference type="ChEBI" id="CHEBI:57841"/>
    </ligand>
</feature>
<feature type="domain" description="Thiamine phosphate synthase/TenI" evidence="12">
    <location>
        <begin position="12"/>
        <end position="193"/>
    </location>
</feature>
<dbReference type="Proteomes" id="UP000005435">
    <property type="component" value="Chromosome"/>
</dbReference>
<feature type="binding site" evidence="9">
    <location>
        <position position="94"/>
    </location>
    <ligand>
        <name>Mg(2+)</name>
        <dbReference type="ChEBI" id="CHEBI:18420"/>
    </ligand>
</feature>
<protein>
    <recommendedName>
        <fullName evidence="9">Thiamine-phosphate synthase</fullName>
        <shortName evidence="9">TP synthase</shortName>
        <shortName evidence="9">TPS</shortName>
        <ecNumber evidence="9">2.5.1.3</ecNumber>
    </recommendedName>
    <alternativeName>
        <fullName evidence="9">Thiamine-phosphate pyrophosphorylase</fullName>
        <shortName evidence="9">TMP pyrophosphorylase</shortName>
        <shortName evidence="9">TMP-PPase</shortName>
    </alternativeName>
</protein>
<evidence type="ECO:0000256" key="4">
    <source>
        <dbReference type="ARBA" id="ARBA00022842"/>
    </source>
</evidence>
<dbReference type="GO" id="GO:0009229">
    <property type="term" value="P:thiamine diphosphate biosynthetic process"/>
    <property type="evidence" value="ECO:0007669"/>
    <property type="project" value="UniProtKB-UniRule"/>
</dbReference>
<dbReference type="PANTHER" id="PTHR20857:SF15">
    <property type="entry name" value="THIAMINE-PHOSPHATE SYNTHASE"/>
    <property type="match status" value="1"/>
</dbReference>
<dbReference type="SUPFAM" id="SSF51391">
    <property type="entry name" value="Thiamin phosphate synthase"/>
    <property type="match status" value="1"/>
</dbReference>
<dbReference type="GO" id="GO:0004789">
    <property type="term" value="F:thiamine-phosphate diphosphorylase activity"/>
    <property type="evidence" value="ECO:0007669"/>
    <property type="project" value="UniProtKB-UniRule"/>
</dbReference>
<feature type="binding site" evidence="9">
    <location>
        <position position="113"/>
    </location>
    <ligand>
        <name>4-amino-2-methyl-5-(diphosphooxymethyl)pyrimidine</name>
        <dbReference type="ChEBI" id="CHEBI:57841"/>
    </ligand>
</feature>
<feature type="binding site" evidence="9">
    <location>
        <position position="142"/>
    </location>
    <ligand>
        <name>4-amino-2-methyl-5-(diphosphooxymethyl)pyrimidine</name>
        <dbReference type="ChEBI" id="CHEBI:57841"/>
    </ligand>
</feature>
<comment type="pathway">
    <text evidence="1 9 11">Cofactor biosynthesis; thiamine diphosphate biosynthesis; thiamine phosphate from 4-amino-2-methyl-5-diphosphomethylpyrimidine and 4-methyl-5-(2-phosphoethyl)-thiazole: step 1/1.</text>
</comment>
<feature type="binding site" evidence="9">
    <location>
        <begin position="139"/>
        <end position="141"/>
    </location>
    <ligand>
        <name>2-[(2R,5Z)-2-carboxy-4-methylthiazol-5(2H)-ylidene]ethyl phosphate</name>
        <dbReference type="ChEBI" id="CHEBI:62899"/>
    </ligand>
</feature>
<keyword evidence="5 9" id="KW-0784">Thiamine biosynthesis</keyword>
<dbReference type="KEGG" id="ccl:Clocl_2543"/>
<comment type="similarity">
    <text evidence="9 10">Belongs to the thiamine-phosphate synthase family.</text>
</comment>
<keyword evidence="14" id="KW-1185">Reference proteome</keyword>
<dbReference type="EMBL" id="CP003065">
    <property type="protein sequence ID" value="AEV69113.1"/>
    <property type="molecule type" value="Genomic_DNA"/>
</dbReference>
<dbReference type="HAMAP" id="MF_00097">
    <property type="entry name" value="TMP_synthase"/>
    <property type="match status" value="1"/>
</dbReference>
<comment type="catalytic activity">
    <reaction evidence="7 9 10">
        <text>2-(2-carboxy-4-methylthiazol-5-yl)ethyl phosphate + 4-amino-2-methyl-5-(diphosphooxymethyl)pyrimidine + 2 H(+) = thiamine phosphate + CO2 + diphosphate</text>
        <dbReference type="Rhea" id="RHEA:47848"/>
        <dbReference type="ChEBI" id="CHEBI:15378"/>
        <dbReference type="ChEBI" id="CHEBI:16526"/>
        <dbReference type="ChEBI" id="CHEBI:33019"/>
        <dbReference type="ChEBI" id="CHEBI:37575"/>
        <dbReference type="ChEBI" id="CHEBI:57841"/>
        <dbReference type="ChEBI" id="CHEBI:62890"/>
        <dbReference type="EC" id="2.5.1.3"/>
    </reaction>
</comment>
<evidence type="ECO:0000259" key="12">
    <source>
        <dbReference type="Pfam" id="PF02581"/>
    </source>
</evidence>
<accession>G8M0N2</accession>
<comment type="cofactor">
    <cofactor evidence="9">
        <name>Mg(2+)</name>
        <dbReference type="ChEBI" id="CHEBI:18420"/>
    </cofactor>
    <text evidence="9">Binds 1 Mg(2+) ion per subunit.</text>
</comment>
<dbReference type="GO" id="GO:0009228">
    <property type="term" value="P:thiamine biosynthetic process"/>
    <property type="evidence" value="ECO:0007669"/>
    <property type="project" value="UniProtKB-KW"/>
</dbReference>
<reference evidence="14" key="1">
    <citation type="submission" date="2011-12" db="EMBL/GenBank/DDBJ databases">
        <title>Complete sequence of Clostridium clariflavum DSM 19732.</title>
        <authorList>
            <consortium name="US DOE Joint Genome Institute"/>
            <person name="Lucas S."/>
            <person name="Han J."/>
            <person name="Lapidus A."/>
            <person name="Cheng J.-F."/>
            <person name="Goodwin L."/>
            <person name="Pitluck S."/>
            <person name="Peters L."/>
            <person name="Teshima H."/>
            <person name="Detter J.C."/>
            <person name="Han C."/>
            <person name="Tapia R."/>
            <person name="Land M."/>
            <person name="Hauser L."/>
            <person name="Kyrpides N."/>
            <person name="Ivanova N."/>
            <person name="Pagani I."/>
            <person name="Kitzmiller T."/>
            <person name="Lynd L."/>
            <person name="Izquierdo J."/>
            <person name="Woyke T."/>
        </authorList>
    </citation>
    <scope>NUCLEOTIDE SEQUENCE [LARGE SCALE GENOMIC DNA]</scope>
    <source>
        <strain evidence="14">DSM 19732 / NBRC 101661 / EBR45</strain>
    </source>
</reference>
<proteinExistence type="inferred from homology"/>
<dbReference type="PANTHER" id="PTHR20857">
    <property type="entry name" value="THIAMINE-PHOSPHATE PYROPHOSPHORYLASE"/>
    <property type="match status" value="1"/>
</dbReference>
<evidence type="ECO:0000256" key="9">
    <source>
        <dbReference type="HAMAP-Rule" id="MF_00097"/>
    </source>
</evidence>
<evidence type="ECO:0000256" key="7">
    <source>
        <dbReference type="ARBA" id="ARBA00047851"/>
    </source>
</evidence>
<dbReference type="CDD" id="cd00564">
    <property type="entry name" value="TMP_TenI"/>
    <property type="match status" value="1"/>
</dbReference>
<dbReference type="Gene3D" id="3.20.20.70">
    <property type="entry name" value="Aldolase class I"/>
    <property type="match status" value="1"/>
</dbReference>
<dbReference type="AlphaFoldDB" id="G8M0N2"/>
<dbReference type="EC" id="2.5.1.3" evidence="9"/>
<organism evidence="13 14">
    <name type="scientific">Acetivibrio clariflavus (strain DSM 19732 / NBRC 101661 / EBR45)</name>
    <name type="common">Clostridium clariflavum</name>
    <dbReference type="NCBI Taxonomy" id="720554"/>
    <lineage>
        <taxon>Bacteria</taxon>
        <taxon>Bacillati</taxon>
        <taxon>Bacillota</taxon>
        <taxon>Clostridia</taxon>
        <taxon>Eubacteriales</taxon>
        <taxon>Oscillospiraceae</taxon>
        <taxon>Acetivibrio</taxon>
    </lineage>
</organism>
<keyword evidence="2 9" id="KW-0808">Transferase</keyword>
<dbReference type="InterPro" id="IPR013785">
    <property type="entry name" value="Aldolase_TIM"/>
</dbReference>
<dbReference type="Pfam" id="PF02581">
    <property type="entry name" value="TMP-TENI"/>
    <property type="match status" value="1"/>
</dbReference>
<keyword evidence="3 9" id="KW-0479">Metal-binding</keyword>
<dbReference type="GO" id="GO:0000287">
    <property type="term" value="F:magnesium ion binding"/>
    <property type="evidence" value="ECO:0007669"/>
    <property type="project" value="UniProtKB-UniRule"/>
</dbReference>
<evidence type="ECO:0000256" key="2">
    <source>
        <dbReference type="ARBA" id="ARBA00022679"/>
    </source>
</evidence>
<evidence type="ECO:0000256" key="10">
    <source>
        <dbReference type="RuleBase" id="RU003826"/>
    </source>
</evidence>
<dbReference type="GO" id="GO:0005737">
    <property type="term" value="C:cytoplasm"/>
    <property type="evidence" value="ECO:0007669"/>
    <property type="project" value="TreeGrafter"/>
</dbReference>
<evidence type="ECO:0000256" key="1">
    <source>
        <dbReference type="ARBA" id="ARBA00005165"/>
    </source>
</evidence>
<dbReference type="RefSeq" id="WP_014255678.1">
    <property type="nucleotide sequence ID" value="NC_016627.1"/>
</dbReference>
<keyword evidence="4 9" id="KW-0460">Magnesium</keyword>
<name>G8M0N2_ACECE</name>
<feature type="binding site" evidence="9">
    <location>
        <begin position="190"/>
        <end position="191"/>
    </location>
    <ligand>
        <name>2-[(2R,5Z)-2-carboxy-4-methylthiazol-5(2H)-ylidene]ethyl phosphate</name>
        <dbReference type="ChEBI" id="CHEBI:62899"/>
    </ligand>
</feature>
<gene>
    <name evidence="9" type="primary">thiE</name>
    <name evidence="13" type="ordered locus">Clocl_2543</name>
</gene>
<sequence>MKRRNDIIDTDLYCITSEEHSRGRNNIEVVREMIKAGVKVIQYRDKEKKLLQKYNECLKIREMTKEAGVTFIVNDHVDIAILVKADGVHIGQDDLPIEKVRELVGEEMIIGISTHSPKQAEEAVKRGADYIGVGPIYKTYTKKDVCEPVGLDYLRYVVRNIPIPHVAIGGIKQHNMHEVIECGAKCIAMVTEIVGADDIGKKIRDIKESMRRGAL</sequence>
<evidence type="ECO:0000256" key="8">
    <source>
        <dbReference type="ARBA" id="ARBA00047883"/>
    </source>
</evidence>
<dbReference type="eggNOG" id="COG0352">
    <property type="taxonomic scope" value="Bacteria"/>
</dbReference>
<evidence type="ECO:0000256" key="11">
    <source>
        <dbReference type="RuleBase" id="RU004253"/>
    </source>
</evidence>
<feature type="binding site" evidence="9">
    <location>
        <position position="170"/>
    </location>
    <ligand>
        <name>2-[(2R,5Z)-2-carboxy-4-methylthiazol-5(2H)-ylidene]ethyl phosphate</name>
        <dbReference type="ChEBI" id="CHEBI:62899"/>
    </ligand>
</feature>
<dbReference type="FunFam" id="3.20.20.70:FF:000096">
    <property type="entry name" value="Thiamine-phosphate synthase"/>
    <property type="match status" value="1"/>
</dbReference>
<dbReference type="NCBIfam" id="TIGR00693">
    <property type="entry name" value="thiE"/>
    <property type="match status" value="1"/>
</dbReference>
<evidence type="ECO:0000256" key="3">
    <source>
        <dbReference type="ARBA" id="ARBA00022723"/>
    </source>
</evidence>
<comment type="catalytic activity">
    <reaction evidence="6 9 10">
        <text>4-methyl-5-(2-phosphooxyethyl)-thiazole + 4-amino-2-methyl-5-(diphosphooxymethyl)pyrimidine + H(+) = thiamine phosphate + diphosphate</text>
        <dbReference type="Rhea" id="RHEA:22328"/>
        <dbReference type="ChEBI" id="CHEBI:15378"/>
        <dbReference type="ChEBI" id="CHEBI:33019"/>
        <dbReference type="ChEBI" id="CHEBI:37575"/>
        <dbReference type="ChEBI" id="CHEBI:57841"/>
        <dbReference type="ChEBI" id="CHEBI:58296"/>
        <dbReference type="EC" id="2.5.1.3"/>
    </reaction>
</comment>